<keyword evidence="2" id="KW-1185">Reference proteome</keyword>
<organism evidence="1 2">
    <name type="scientific">Polyplax serrata</name>
    <name type="common">Common mouse louse</name>
    <dbReference type="NCBI Taxonomy" id="468196"/>
    <lineage>
        <taxon>Eukaryota</taxon>
        <taxon>Metazoa</taxon>
        <taxon>Ecdysozoa</taxon>
        <taxon>Arthropoda</taxon>
        <taxon>Hexapoda</taxon>
        <taxon>Insecta</taxon>
        <taxon>Pterygota</taxon>
        <taxon>Neoptera</taxon>
        <taxon>Paraneoptera</taxon>
        <taxon>Psocodea</taxon>
        <taxon>Troctomorpha</taxon>
        <taxon>Phthiraptera</taxon>
        <taxon>Anoplura</taxon>
        <taxon>Polyplacidae</taxon>
        <taxon>Polyplax</taxon>
    </lineage>
</organism>
<dbReference type="Proteomes" id="UP001359485">
    <property type="component" value="Unassembled WGS sequence"/>
</dbReference>
<sequence>MTVLLSIEHCYTTIPRFALHPIPEGLEEKKKILPFFRKIARLSHIKLITSTALPRKTIKPVVRNDGQILMNQRYTCSLIQEFKSTNIVTNSELGRRREDGGVRNIHKEQRYETPRFRTLRLKLNTTKSQIFKFTKECYVGVCRLQVKSSDCVALSSLQTWYKLSAVELWKLLRV</sequence>
<evidence type="ECO:0000313" key="1">
    <source>
        <dbReference type="EMBL" id="KAK6630169.1"/>
    </source>
</evidence>
<dbReference type="EMBL" id="JAWJWF010000009">
    <property type="protein sequence ID" value="KAK6630169.1"/>
    <property type="molecule type" value="Genomic_DNA"/>
</dbReference>
<accession>A0ABR1AWC9</accession>
<gene>
    <name evidence="1" type="ORF">RUM44_005725</name>
</gene>
<reference evidence="1 2" key="1">
    <citation type="submission" date="2023-09" db="EMBL/GenBank/DDBJ databases">
        <title>Genomes of two closely related lineages of the louse Polyplax serrata with different host specificities.</title>
        <authorList>
            <person name="Martinu J."/>
            <person name="Tarabai H."/>
            <person name="Stefka J."/>
            <person name="Hypsa V."/>
        </authorList>
    </citation>
    <scope>NUCLEOTIDE SEQUENCE [LARGE SCALE GENOMIC DNA]</scope>
    <source>
        <strain evidence="1">98ZLc_SE</strain>
    </source>
</reference>
<comment type="caution">
    <text evidence="1">The sequence shown here is derived from an EMBL/GenBank/DDBJ whole genome shotgun (WGS) entry which is preliminary data.</text>
</comment>
<evidence type="ECO:0000313" key="2">
    <source>
        <dbReference type="Proteomes" id="UP001359485"/>
    </source>
</evidence>
<proteinExistence type="predicted"/>
<protein>
    <submittedName>
        <fullName evidence="1">Uncharacterized protein</fullName>
    </submittedName>
</protein>
<name>A0ABR1AWC9_POLSC</name>